<reference evidence="1" key="2">
    <citation type="submission" date="2021-04" db="EMBL/GenBank/DDBJ databases">
        <authorList>
            <person name="Gilroy R."/>
        </authorList>
    </citation>
    <scope>NUCLEOTIDE SEQUENCE</scope>
    <source>
        <strain evidence="1">ChiBcec8-14828</strain>
    </source>
</reference>
<dbReference type="EMBL" id="DWYA01000035">
    <property type="protein sequence ID" value="HJB39444.1"/>
    <property type="molecule type" value="Genomic_DNA"/>
</dbReference>
<evidence type="ECO:0000313" key="2">
    <source>
        <dbReference type="Proteomes" id="UP000824209"/>
    </source>
</evidence>
<dbReference type="Proteomes" id="UP000824209">
    <property type="component" value="Unassembled WGS sequence"/>
</dbReference>
<name>A0A9D2M263_9FIRM</name>
<sequence length="81" mass="9198">MADDNIFLNSDPVSDEKLYPREADGILRTTIEEFDLQDWNDPPVCTECGKCTCGKRSCSCAECEQEDWPEGETEETEFVDP</sequence>
<dbReference type="AlphaFoldDB" id="A0A9D2M263"/>
<protein>
    <submittedName>
        <fullName evidence="1">Uncharacterized protein</fullName>
    </submittedName>
</protein>
<organism evidence="1 2">
    <name type="scientific">Candidatus Ruthenibacterium avium</name>
    <dbReference type="NCBI Taxonomy" id="2838751"/>
    <lineage>
        <taxon>Bacteria</taxon>
        <taxon>Bacillati</taxon>
        <taxon>Bacillota</taxon>
        <taxon>Clostridia</taxon>
        <taxon>Eubacteriales</taxon>
        <taxon>Oscillospiraceae</taxon>
        <taxon>Ruthenibacterium</taxon>
    </lineage>
</organism>
<comment type="caution">
    <text evidence="1">The sequence shown here is derived from an EMBL/GenBank/DDBJ whole genome shotgun (WGS) entry which is preliminary data.</text>
</comment>
<evidence type="ECO:0000313" key="1">
    <source>
        <dbReference type="EMBL" id="HJB39444.1"/>
    </source>
</evidence>
<proteinExistence type="predicted"/>
<gene>
    <name evidence="1" type="ORF">H9943_03500</name>
</gene>
<accession>A0A9D2M263</accession>
<reference evidence="1" key="1">
    <citation type="journal article" date="2021" name="PeerJ">
        <title>Extensive microbial diversity within the chicken gut microbiome revealed by metagenomics and culture.</title>
        <authorList>
            <person name="Gilroy R."/>
            <person name="Ravi A."/>
            <person name="Getino M."/>
            <person name="Pursley I."/>
            <person name="Horton D.L."/>
            <person name="Alikhan N.F."/>
            <person name="Baker D."/>
            <person name="Gharbi K."/>
            <person name="Hall N."/>
            <person name="Watson M."/>
            <person name="Adriaenssens E.M."/>
            <person name="Foster-Nyarko E."/>
            <person name="Jarju S."/>
            <person name="Secka A."/>
            <person name="Antonio M."/>
            <person name="Oren A."/>
            <person name="Chaudhuri R.R."/>
            <person name="La Ragione R."/>
            <person name="Hildebrand F."/>
            <person name="Pallen M.J."/>
        </authorList>
    </citation>
    <scope>NUCLEOTIDE SEQUENCE</scope>
    <source>
        <strain evidence="1">ChiBcec8-14828</strain>
    </source>
</reference>